<dbReference type="Proteomes" id="UP000608594">
    <property type="component" value="Unassembled WGS sequence"/>
</dbReference>
<sequence length="72" mass="8060">MARESLEVLAEAYYSFKELADEAGFQMPANRRVGFADEHHLLRFLDCAVIKHLHAAAEDAKMVQGPCLIGRT</sequence>
<dbReference type="EMBL" id="JACOQL010000005">
    <property type="protein sequence ID" value="MBC9248366.1"/>
    <property type="molecule type" value="Genomic_DNA"/>
</dbReference>
<reference evidence="1" key="1">
    <citation type="submission" date="2020-08" db="EMBL/GenBank/DDBJ databases">
        <title>Paracoccus amoyensis sp. nov., isolated from the surface seawater at coast of Xiamen, Fujian.</title>
        <authorList>
            <person name="Lyu L."/>
        </authorList>
    </citation>
    <scope>NUCLEOTIDE SEQUENCE</scope>
    <source>
        <strain evidence="1">11-3</strain>
    </source>
</reference>
<evidence type="ECO:0000313" key="1">
    <source>
        <dbReference type="EMBL" id="MBC9248366.1"/>
    </source>
</evidence>
<organism evidence="1 2">
    <name type="scientific">Paracoccus amoyensis</name>
    <dbReference type="NCBI Taxonomy" id="2760093"/>
    <lineage>
        <taxon>Bacteria</taxon>
        <taxon>Pseudomonadati</taxon>
        <taxon>Pseudomonadota</taxon>
        <taxon>Alphaproteobacteria</taxon>
        <taxon>Rhodobacterales</taxon>
        <taxon>Paracoccaceae</taxon>
        <taxon>Paracoccus</taxon>
    </lineage>
</organism>
<name>A0A926JCN5_9RHOB</name>
<comment type="caution">
    <text evidence="1">The sequence shown here is derived from an EMBL/GenBank/DDBJ whole genome shotgun (WGS) entry which is preliminary data.</text>
</comment>
<keyword evidence="2" id="KW-1185">Reference proteome</keyword>
<proteinExistence type="predicted"/>
<gene>
    <name evidence="1" type="ORF">H4P12_16995</name>
</gene>
<dbReference type="AlphaFoldDB" id="A0A926JCN5"/>
<protein>
    <submittedName>
        <fullName evidence="1">Uncharacterized protein</fullName>
    </submittedName>
</protein>
<evidence type="ECO:0000313" key="2">
    <source>
        <dbReference type="Proteomes" id="UP000608594"/>
    </source>
</evidence>
<dbReference type="RefSeq" id="WP_187794853.1">
    <property type="nucleotide sequence ID" value="NZ_JACOQL010000005.1"/>
</dbReference>
<accession>A0A926JCN5</accession>